<feature type="transmembrane region" description="Helical" evidence="1">
    <location>
        <begin position="459"/>
        <end position="477"/>
    </location>
</feature>
<feature type="transmembrane region" description="Helical" evidence="1">
    <location>
        <begin position="181"/>
        <end position="203"/>
    </location>
</feature>
<feature type="transmembrane region" description="Helical" evidence="1">
    <location>
        <begin position="223"/>
        <end position="245"/>
    </location>
</feature>
<keyword evidence="1" id="KW-0472">Membrane</keyword>
<feature type="transmembrane region" description="Helical" evidence="1">
    <location>
        <begin position="148"/>
        <end position="169"/>
    </location>
</feature>
<protein>
    <recommendedName>
        <fullName evidence="4">Manganese transporter NRAMP</fullName>
    </recommendedName>
</protein>
<keyword evidence="1" id="KW-1133">Transmembrane helix</keyword>
<evidence type="ECO:0000313" key="2">
    <source>
        <dbReference type="EMBL" id="ADU51512.1"/>
    </source>
</evidence>
<feature type="transmembrane region" description="Helical" evidence="1">
    <location>
        <begin position="304"/>
        <end position="326"/>
    </location>
</feature>
<dbReference type="KEGG" id="tmr:Tmar_1399"/>
<feature type="transmembrane region" description="Helical" evidence="1">
    <location>
        <begin position="425"/>
        <end position="447"/>
    </location>
</feature>
<dbReference type="Proteomes" id="UP000008915">
    <property type="component" value="Chromosome"/>
</dbReference>
<dbReference type="EMBL" id="CP002344">
    <property type="protein sequence ID" value="ADU51512.1"/>
    <property type="molecule type" value="Genomic_DNA"/>
</dbReference>
<dbReference type="NCBIfam" id="NF037982">
    <property type="entry name" value="Nramp_1"/>
    <property type="match status" value="1"/>
</dbReference>
<dbReference type="eggNOG" id="COG1914">
    <property type="taxonomic scope" value="Bacteria"/>
</dbReference>
<keyword evidence="1" id="KW-0812">Transmembrane</keyword>
<keyword evidence="3" id="KW-1185">Reference proteome</keyword>
<dbReference type="HOGENOM" id="CLU_033610_0_0_9"/>
<feature type="transmembrane region" description="Helical" evidence="1">
    <location>
        <begin position="107"/>
        <end position="128"/>
    </location>
</feature>
<dbReference type="RefSeq" id="WP_013495816.1">
    <property type="nucleotide sequence ID" value="NC_014831.1"/>
</dbReference>
<feature type="transmembrane region" description="Helical" evidence="1">
    <location>
        <begin position="400"/>
        <end position="419"/>
    </location>
</feature>
<dbReference type="AlphaFoldDB" id="E6SMM0"/>
<feature type="transmembrane region" description="Helical" evidence="1">
    <location>
        <begin position="60"/>
        <end position="80"/>
    </location>
</feature>
<dbReference type="OrthoDB" id="3496044at2"/>
<feature type="transmembrane region" description="Helical" evidence="1">
    <location>
        <begin position="35"/>
        <end position="54"/>
    </location>
</feature>
<reference evidence="2 3" key="1">
    <citation type="journal article" date="2010" name="Stand. Genomic Sci.">
        <title>Complete genome sequence of Thermaerobacter marianensis type strain (7p75a).</title>
        <authorList>
            <person name="Han C."/>
            <person name="Gu W."/>
            <person name="Zhang X."/>
            <person name="Lapidus A."/>
            <person name="Nolan M."/>
            <person name="Copeland A."/>
            <person name="Lucas S."/>
            <person name="Del Rio T.G."/>
            <person name="Tice H."/>
            <person name="Cheng J.F."/>
            <person name="Tapia R."/>
            <person name="Goodwin L."/>
            <person name="Pitluck S."/>
            <person name="Pagani I."/>
            <person name="Ivanova N."/>
            <person name="Mavromatis K."/>
            <person name="Mikhailova N."/>
            <person name="Pati A."/>
            <person name="Chen A."/>
            <person name="Palaniappan K."/>
            <person name="Land M."/>
            <person name="Hauser L."/>
            <person name="Chang Y.J."/>
            <person name="Jeffries C.D."/>
            <person name="Schneider S."/>
            <person name="Rohde M."/>
            <person name="Goker M."/>
            <person name="Pukall R."/>
            <person name="Woyke T."/>
            <person name="Bristow J."/>
            <person name="Eisen J.A."/>
            <person name="Markowitz V."/>
            <person name="Hugenholtz P."/>
            <person name="Kyrpides N.C."/>
            <person name="Klenk H.P."/>
            <person name="Detter J.C."/>
        </authorList>
    </citation>
    <scope>NUCLEOTIDE SEQUENCE [LARGE SCALE GENOMIC DNA]</scope>
    <source>
        <strain evidence="3">ATCC 700841 / DSM 12885 / JCM 10246 / 7p75a</strain>
    </source>
</reference>
<evidence type="ECO:0000313" key="3">
    <source>
        <dbReference type="Proteomes" id="UP000008915"/>
    </source>
</evidence>
<name>E6SMM0_THEM7</name>
<gene>
    <name evidence="2" type="ordered locus">Tmar_1399</name>
</gene>
<organism evidence="2 3">
    <name type="scientific">Thermaerobacter marianensis (strain ATCC 700841 / DSM 12885 / JCM 10246 / 7p75a)</name>
    <dbReference type="NCBI Taxonomy" id="644966"/>
    <lineage>
        <taxon>Bacteria</taxon>
        <taxon>Bacillati</taxon>
        <taxon>Bacillota</taxon>
        <taxon>Clostridia</taxon>
        <taxon>Eubacteriales</taxon>
        <taxon>Clostridiales Family XVII. Incertae Sedis</taxon>
        <taxon>Thermaerobacter</taxon>
    </lineage>
</organism>
<evidence type="ECO:0008006" key="4">
    <source>
        <dbReference type="Google" id="ProtNLM"/>
    </source>
</evidence>
<sequence>MTKAVRTVPMGLGPAMEVGELPAPPPFTFRNFMQMVGVSAILISISIGSGEWLLGPRSVIQYGPALLWIATVATVLQTVFNLECQRYTLATGESVIPGLMRLWPGRWFWGPVWALICILSVSPGWAASSATALAALHLGRLPGDADRGLVLVYGILAMLLVMLVVAFGTRVERTLTRVSTIAVVFIFASLVILDLWLVPWEWWGRVAAGFFQFGYLPSGEGGSVNWTLIGGFAAYAATGGVLNMAASNWMRDRGWGMGSQVGYIPALIGGRKVEVSTTGKIFDLTAESLARFRQWLRYCRWEQWTLYFGGCLLGMYLCVLLAVGLIAPGTPLPGNYDIAAIQAHAVSQFIGGLGWVWVLLIGFWVLWGTQINATDAVVRHLTDLLWSAGLGRWTRDDIRVVYYIILAVVTVWLAFLFAYNPLTLVLLVANMAGVAFVVGGLTLLWLNTRILPPELRPGWLSRVGLVAISAFYAFFVYQTAVQVLRQLQGV</sequence>
<proteinExistence type="predicted"/>
<reference evidence="3" key="2">
    <citation type="journal article" date="2010" name="Stand. Genomic Sci.">
        <title>Complete genome sequence of Thermaerobacter marianensis type strain (7p75aT).</title>
        <authorList>
            <person name="Han C."/>
            <person name="Gu W."/>
            <person name="Zhang X."/>
            <person name="Lapidus A."/>
            <person name="Nolan M."/>
            <person name="Copeland A."/>
            <person name="Lucas S."/>
            <person name="Glavina Del Rio T."/>
            <person name="Tice H."/>
            <person name="Cheng J."/>
            <person name="Tapia R."/>
            <person name="Goodwin L."/>
            <person name="Pitluck S."/>
            <person name="Pagani I."/>
            <person name="Ivanova N."/>
            <person name="Mavromatis K."/>
            <person name="Mikhailova N."/>
            <person name="Pati A."/>
            <person name="Chen A."/>
            <person name="Palaniappan K."/>
            <person name="Land M."/>
            <person name="Hauser L."/>
            <person name="Chang Y."/>
            <person name="Jeffries C."/>
            <person name="Schneider S."/>
            <person name="Rohde M."/>
            <person name="Goker M."/>
            <person name="Pukall R."/>
            <person name="Woyke T."/>
            <person name="Bristow J."/>
            <person name="Eisen J."/>
            <person name="Markowitz V."/>
            <person name="Hugenholtz P."/>
            <person name="Kyrpides N."/>
            <person name="Klenk H."/>
            <person name="Detter J."/>
        </authorList>
    </citation>
    <scope>NUCLEOTIDE SEQUENCE [LARGE SCALE GENOMIC DNA]</scope>
    <source>
        <strain evidence="3">ATCC 700841 / DSM 12885 / JCM 10246 / 7p75a</strain>
    </source>
</reference>
<accession>E6SMM0</accession>
<dbReference type="STRING" id="644966.Tmar_1399"/>
<evidence type="ECO:0000256" key="1">
    <source>
        <dbReference type="SAM" id="Phobius"/>
    </source>
</evidence>
<feature type="transmembrane region" description="Helical" evidence="1">
    <location>
        <begin position="346"/>
        <end position="367"/>
    </location>
</feature>